<keyword evidence="8" id="KW-0963">Cytoplasm</keyword>
<dbReference type="GO" id="GO:0004523">
    <property type="term" value="F:RNA-DNA hybrid ribonuclease activity"/>
    <property type="evidence" value="ECO:0007669"/>
    <property type="project" value="UniProtKB-EC"/>
</dbReference>
<comment type="subcellular location">
    <subcellularLocation>
        <location evidence="4">Cytoplasm</location>
    </subcellularLocation>
</comment>
<name>A0A6C0ERC6_9ZZZZ</name>
<dbReference type="AlphaFoldDB" id="A0A6C0ERC6"/>
<dbReference type="Pfam" id="PF01351">
    <property type="entry name" value="RNase_HII"/>
    <property type="match status" value="1"/>
</dbReference>
<accession>A0A6C0ERC6</accession>
<sequence length="254" mass="29073">MSKSDSPEKIKQKRTKKIVVPLETTHDICNQFEIGVDEAGRGPMFGRLYVAAAVLPKHGFSHELMKDSKKFTNKEKLRETAEYIKQNAVAWNIQYIENDVIDKQNILKCVMLGMHEAIKQVLSKLEQMPATHVNEQYTRKIMLLIDGNYFTPHIVFDEETQSVREIPFETIEGGDNKYTCIAAASILAKVAHDEYIADICRKYPVLIERYGLDSHVGYGTKRHLDGIKEHGITQWHRRTFGSCKTAAYSPIEEE</sequence>
<dbReference type="InterPro" id="IPR012337">
    <property type="entry name" value="RNaseH-like_sf"/>
</dbReference>
<dbReference type="Gene3D" id="3.30.420.10">
    <property type="entry name" value="Ribonuclease H-like superfamily/Ribonuclease H"/>
    <property type="match status" value="1"/>
</dbReference>
<evidence type="ECO:0000259" key="14">
    <source>
        <dbReference type="PROSITE" id="PS51975"/>
    </source>
</evidence>
<dbReference type="EC" id="3.1.26.4" evidence="6"/>
<evidence type="ECO:0000256" key="13">
    <source>
        <dbReference type="ARBA" id="ARBA00023211"/>
    </source>
</evidence>
<dbReference type="GO" id="GO:0005737">
    <property type="term" value="C:cytoplasm"/>
    <property type="evidence" value="ECO:0007669"/>
    <property type="project" value="UniProtKB-SubCell"/>
</dbReference>
<dbReference type="InterPro" id="IPR022898">
    <property type="entry name" value="RNase_HII"/>
</dbReference>
<keyword evidence="10" id="KW-0479">Metal-binding</keyword>
<dbReference type="InterPro" id="IPR024567">
    <property type="entry name" value="RNase_HII/HIII_dom"/>
</dbReference>
<dbReference type="InterPro" id="IPR036397">
    <property type="entry name" value="RNaseH_sf"/>
</dbReference>
<comment type="catalytic activity">
    <reaction evidence="1">
        <text>Endonucleolytic cleavage to 5'-phosphomonoester.</text>
        <dbReference type="EC" id="3.1.26.4"/>
    </reaction>
</comment>
<dbReference type="PANTHER" id="PTHR10954">
    <property type="entry name" value="RIBONUCLEASE H2 SUBUNIT A"/>
    <property type="match status" value="1"/>
</dbReference>
<dbReference type="PANTHER" id="PTHR10954:SF18">
    <property type="entry name" value="RIBONUCLEASE HII"/>
    <property type="match status" value="1"/>
</dbReference>
<evidence type="ECO:0000256" key="10">
    <source>
        <dbReference type="ARBA" id="ARBA00022723"/>
    </source>
</evidence>
<evidence type="ECO:0000313" key="15">
    <source>
        <dbReference type="EMBL" id="QHT31528.1"/>
    </source>
</evidence>
<evidence type="ECO:0000256" key="8">
    <source>
        <dbReference type="ARBA" id="ARBA00022490"/>
    </source>
</evidence>
<dbReference type="CDD" id="cd07182">
    <property type="entry name" value="RNase_HII_bacteria_HII_like"/>
    <property type="match status" value="1"/>
</dbReference>
<evidence type="ECO:0000256" key="1">
    <source>
        <dbReference type="ARBA" id="ARBA00000077"/>
    </source>
</evidence>
<proteinExistence type="inferred from homology"/>
<dbReference type="GO" id="GO:0043137">
    <property type="term" value="P:DNA replication, removal of RNA primer"/>
    <property type="evidence" value="ECO:0007669"/>
    <property type="project" value="TreeGrafter"/>
</dbReference>
<comment type="similarity">
    <text evidence="5">Belongs to the RNase HII family.</text>
</comment>
<dbReference type="GO" id="GO:0032299">
    <property type="term" value="C:ribonuclease H2 complex"/>
    <property type="evidence" value="ECO:0007669"/>
    <property type="project" value="TreeGrafter"/>
</dbReference>
<organism evidence="15">
    <name type="scientific">viral metagenome</name>
    <dbReference type="NCBI Taxonomy" id="1070528"/>
    <lineage>
        <taxon>unclassified sequences</taxon>
        <taxon>metagenomes</taxon>
        <taxon>organismal metagenomes</taxon>
    </lineage>
</organism>
<dbReference type="GO" id="GO:0046872">
    <property type="term" value="F:metal ion binding"/>
    <property type="evidence" value="ECO:0007669"/>
    <property type="project" value="UniProtKB-KW"/>
</dbReference>
<keyword evidence="13" id="KW-0464">Manganese</keyword>
<keyword evidence="12" id="KW-0378">Hydrolase</keyword>
<evidence type="ECO:0000256" key="9">
    <source>
        <dbReference type="ARBA" id="ARBA00022722"/>
    </source>
</evidence>
<evidence type="ECO:0000256" key="2">
    <source>
        <dbReference type="ARBA" id="ARBA00001936"/>
    </source>
</evidence>
<evidence type="ECO:0000256" key="5">
    <source>
        <dbReference type="ARBA" id="ARBA00007383"/>
    </source>
</evidence>
<evidence type="ECO:0000256" key="7">
    <source>
        <dbReference type="ARBA" id="ARBA00019179"/>
    </source>
</evidence>
<dbReference type="InterPro" id="IPR001352">
    <property type="entry name" value="RNase_HII/HIII"/>
</dbReference>
<keyword evidence="11" id="KW-0255">Endonuclease</keyword>
<protein>
    <recommendedName>
        <fullName evidence="7">Ribonuclease HII</fullName>
        <ecNumber evidence="6">3.1.26.4</ecNumber>
    </recommendedName>
</protein>
<dbReference type="SUPFAM" id="SSF53098">
    <property type="entry name" value="Ribonuclease H-like"/>
    <property type="match status" value="1"/>
</dbReference>
<feature type="domain" description="RNase H type-2" evidence="14">
    <location>
        <begin position="31"/>
        <end position="252"/>
    </location>
</feature>
<keyword evidence="9" id="KW-0540">Nuclease</keyword>
<reference evidence="15" key="1">
    <citation type="journal article" date="2020" name="Nature">
        <title>Giant virus diversity and host interactions through global metagenomics.</title>
        <authorList>
            <person name="Schulz F."/>
            <person name="Roux S."/>
            <person name="Paez-Espino D."/>
            <person name="Jungbluth S."/>
            <person name="Walsh D.A."/>
            <person name="Denef V.J."/>
            <person name="McMahon K.D."/>
            <person name="Konstantinidis K.T."/>
            <person name="Eloe-Fadrosh E.A."/>
            <person name="Kyrpides N.C."/>
            <person name="Woyke T."/>
        </authorList>
    </citation>
    <scope>NUCLEOTIDE SEQUENCE</scope>
    <source>
        <strain evidence="15">GVMAG-M-3300009155-48</strain>
    </source>
</reference>
<dbReference type="GO" id="GO:0006298">
    <property type="term" value="P:mismatch repair"/>
    <property type="evidence" value="ECO:0007669"/>
    <property type="project" value="TreeGrafter"/>
</dbReference>
<dbReference type="GO" id="GO:0003723">
    <property type="term" value="F:RNA binding"/>
    <property type="evidence" value="ECO:0007669"/>
    <property type="project" value="InterPro"/>
</dbReference>
<dbReference type="PROSITE" id="PS51975">
    <property type="entry name" value="RNASE_H_2"/>
    <property type="match status" value="1"/>
</dbReference>
<evidence type="ECO:0000256" key="3">
    <source>
        <dbReference type="ARBA" id="ARBA00001946"/>
    </source>
</evidence>
<evidence type="ECO:0000256" key="12">
    <source>
        <dbReference type="ARBA" id="ARBA00022801"/>
    </source>
</evidence>
<evidence type="ECO:0000256" key="11">
    <source>
        <dbReference type="ARBA" id="ARBA00022759"/>
    </source>
</evidence>
<evidence type="ECO:0000256" key="4">
    <source>
        <dbReference type="ARBA" id="ARBA00004496"/>
    </source>
</evidence>
<dbReference type="EMBL" id="MN738924">
    <property type="protein sequence ID" value="QHT31528.1"/>
    <property type="molecule type" value="Genomic_DNA"/>
</dbReference>
<comment type="cofactor">
    <cofactor evidence="2">
        <name>Mn(2+)</name>
        <dbReference type="ChEBI" id="CHEBI:29035"/>
    </cofactor>
</comment>
<evidence type="ECO:0000256" key="6">
    <source>
        <dbReference type="ARBA" id="ARBA00012180"/>
    </source>
</evidence>
<comment type="cofactor">
    <cofactor evidence="3">
        <name>Mg(2+)</name>
        <dbReference type="ChEBI" id="CHEBI:18420"/>
    </cofactor>
</comment>